<dbReference type="Gene3D" id="3.90.190.10">
    <property type="entry name" value="Protein tyrosine phosphatase superfamily"/>
    <property type="match status" value="1"/>
</dbReference>
<feature type="region of interest" description="Disordered" evidence="1">
    <location>
        <begin position="1"/>
        <end position="23"/>
    </location>
</feature>
<dbReference type="SUPFAM" id="SSF52799">
    <property type="entry name" value="(Phosphotyrosine protein) phosphatases II"/>
    <property type="match status" value="1"/>
</dbReference>
<dbReference type="InterPro" id="IPR029021">
    <property type="entry name" value="Prot-tyrosine_phosphatase-like"/>
</dbReference>
<feature type="region of interest" description="Disordered" evidence="1">
    <location>
        <begin position="50"/>
        <end position="71"/>
    </location>
</feature>
<dbReference type="EMBL" id="JXSQ01000005">
    <property type="protein sequence ID" value="KIP53054.1"/>
    <property type="molecule type" value="Genomic_DNA"/>
</dbReference>
<sequence>MTIPSAPNLRDLGGIPTASGPVRHGRLFRSATLSSLSDADVAAIARLGQSDSATRSGSAKNGADRSGHEEPGLRAVYDLRTSAEAAAAPDRLPPGIALVPLDVLADSSLSVAATLGDLHSDPQGFAKTLEGGKAERLFEDTYRDLIRLPSALGAYRAFVLGLTDGDRAGAALFHCTTGKDRTGWAAALVLGLLGASEEHIYADYLRTNTDLLPALEPVIVQLGEQGIDRELLLPVLGVQASYLDAAFAQVREQFGSLERYARDGLGLSPQQLDELRVRLT</sequence>
<proteinExistence type="predicted"/>
<dbReference type="Proteomes" id="UP000032120">
    <property type="component" value="Unassembled WGS sequence"/>
</dbReference>
<organism evidence="2 3">
    <name type="scientific">Leucobacter komagatae</name>
    <dbReference type="NCBI Taxonomy" id="55969"/>
    <lineage>
        <taxon>Bacteria</taxon>
        <taxon>Bacillati</taxon>
        <taxon>Actinomycetota</taxon>
        <taxon>Actinomycetes</taxon>
        <taxon>Micrococcales</taxon>
        <taxon>Microbacteriaceae</taxon>
        <taxon>Leucobacter</taxon>
    </lineage>
</organism>
<comment type="caution">
    <text evidence="2">The sequence shown here is derived from an EMBL/GenBank/DDBJ whole genome shotgun (WGS) entry which is preliminary data.</text>
</comment>
<reference evidence="2 3" key="1">
    <citation type="submission" date="2015-01" db="EMBL/GenBank/DDBJ databases">
        <title>Draft genome sequence of Leucobacter komagatae strain VKM ST2845.</title>
        <authorList>
            <person name="Karlyshev A.V."/>
            <person name="Kudryashova E.B."/>
        </authorList>
    </citation>
    <scope>NUCLEOTIDE SEQUENCE [LARGE SCALE GENOMIC DNA]</scope>
    <source>
        <strain evidence="2 3">VKM ST2845</strain>
    </source>
</reference>
<keyword evidence="3" id="KW-1185">Reference proteome</keyword>
<dbReference type="GO" id="GO:0004721">
    <property type="term" value="F:phosphoprotein phosphatase activity"/>
    <property type="evidence" value="ECO:0007669"/>
    <property type="project" value="InterPro"/>
</dbReference>
<accession>A0A0D0INB0</accession>
<dbReference type="Pfam" id="PF13350">
    <property type="entry name" value="Y_phosphatase3"/>
    <property type="match status" value="2"/>
</dbReference>
<gene>
    <name evidence="2" type="ORF">SD72_05510</name>
</gene>
<evidence type="ECO:0000313" key="3">
    <source>
        <dbReference type="Proteomes" id="UP000032120"/>
    </source>
</evidence>
<name>A0A0D0INB0_9MICO</name>
<dbReference type="AlphaFoldDB" id="A0A0D0INB0"/>
<dbReference type="InterPro" id="IPR026893">
    <property type="entry name" value="Tyr/Ser_Pase_IphP-type"/>
</dbReference>
<feature type="compositionally biased region" description="Polar residues" evidence="1">
    <location>
        <begin position="50"/>
        <end position="59"/>
    </location>
</feature>
<dbReference type="PROSITE" id="PS00383">
    <property type="entry name" value="TYR_PHOSPHATASE_1"/>
    <property type="match status" value="1"/>
</dbReference>
<evidence type="ECO:0000256" key="1">
    <source>
        <dbReference type="SAM" id="MobiDB-lite"/>
    </source>
</evidence>
<dbReference type="OrthoDB" id="1188001at2"/>
<evidence type="ECO:0008006" key="4">
    <source>
        <dbReference type="Google" id="ProtNLM"/>
    </source>
</evidence>
<protein>
    <recommendedName>
        <fullName evidence="4">Protein-tyrosine phosphatase</fullName>
    </recommendedName>
</protein>
<feature type="compositionally biased region" description="Basic and acidic residues" evidence="1">
    <location>
        <begin position="62"/>
        <end position="71"/>
    </location>
</feature>
<dbReference type="InterPro" id="IPR016130">
    <property type="entry name" value="Tyr_Pase_AS"/>
</dbReference>
<evidence type="ECO:0000313" key="2">
    <source>
        <dbReference type="EMBL" id="KIP53054.1"/>
    </source>
</evidence>